<dbReference type="Gene3D" id="3.40.50.410">
    <property type="entry name" value="von Willebrand factor, type A domain"/>
    <property type="match status" value="1"/>
</dbReference>
<reference evidence="4" key="1">
    <citation type="submission" date="2022-08" db="EMBL/GenBank/DDBJ databases">
        <authorList>
            <person name="Marques A."/>
        </authorList>
    </citation>
    <scope>NUCLEOTIDE SEQUENCE</scope>
    <source>
        <strain evidence="4">RhyPub2mFocal</strain>
        <tissue evidence="4">Leaves</tissue>
    </source>
</reference>
<sequence>MHSPHGSPPRTKIVKTYKLMVSSPKRSLIGPPVLHKSSATSLASTKETESDPFIALLDDGFGAKSNLSKPKRGFTENGSATFISSGSPCVDFFFQVVPDTPSRTVVSLLTAAWKHDPLTALKLLCHLRGVRGTGKSDKEGFYDGALWLHRNHPQTLALNVASFAEFGYMKDLLEILFRLLHGDKVREEMKKKRTESRGIKRRTGSRRSNIKVSRRLKRLQLSSVPPKATLADFISAMIAKFEMKKSIEKSEPAISDPKPETAVSDSEPKEEMGQKNVPKFKNLRKQRRIIFLAKKALARHSSDSKYQFLYDRVAEFFAAMLASDLRHLNSGNIRKIGLAAKWCPSLDKSFDRSTLLCEAIARIMFPRNSDPEYEFLSEPYYLYRVRNRLRREVLVPIRKVLELPEVYMSAQKWSDLPYSRVASVAMKHYKKLFKKHDEDRFDYYLTKVKEGKAKISAGALLPHEIAAPAYRGEDDKVAELQWQRMVDDLLEKGTLSNCIAVCDVSGSMTGTPMEVCVALGVLVSELSEDPWKGKVITFHSRPSIQIIRGKSLKEKMRFVQDMDWGGSTDFQAVFDQILDTAVQAKIKPEGMVKKVFVFSDMEFNEARGAGYSFYRSSSESNSWETDYEAICKKFEARGYGNAVPEIVFWNLTDSRPTPVTANQKGVALVSGFSKNLLKIFLEGKSAPNPEEVMMEAISGEEYQKLVVFD</sequence>
<dbReference type="InterPro" id="IPR058580">
    <property type="entry name" value="DUF2828"/>
</dbReference>
<dbReference type="InterPro" id="IPR036465">
    <property type="entry name" value="vWFA_dom_sf"/>
</dbReference>
<evidence type="ECO:0000259" key="2">
    <source>
        <dbReference type="Pfam" id="PF11443"/>
    </source>
</evidence>
<dbReference type="PANTHER" id="PTHR31373:SF27">
    <property type="entry name" value="TROVE DOMAIN-CONTAINING PROTEIN"/>
    <property type="match status" value="1"/>
</dbReference>
<feature type="domain" description="DUF2828" evidence="2">
    <location>
        <begin position="75"/>
        <end position="495"/>
    </location>
</feature>
<evidence type="ECO:0000259" key="3">
    <source>
        <dbReference type="Pfam" id="PF25043"/>
    </source>
</evidence>
<protein>
    <submittedName>
        <fullName evidence="4">Plant/protein</fullName>
    </submittedName>
</protein>
<name>A0AAV8F743_9POAL</name>
<feature type="domain" description="DUF7788" evidence="3">
    <location>
        <begin position="497"/>
        <end position="700"/>
    </location>
</feature>
<gene>
    <name evidence="4" type="ORF">LUZ62_037278</name>
</gene>
<dbReference type="AlphaFoldDB" id="A0AAV8F743"/>
<dbReference type="PANTHER" id="PTHR31373">
    <property type="entry name" value="OS06G0652100 PROTEIN"/>
    <property type="match status" value="1"/>
</dbReference>
<dbReference type="EMBL" id="JAMFTS010000002">
    <property type="protein sequence ID" value="KAJ4786032.1"/>
    <property type="molecule type" value="Genomic_DNA"/>
</dbReference>
<dbReference type="Pfam" id="PF25043">
    <property type="entry name" value="DUF7788"/>
    <property type="match status" value="1"/>
</dbReference>
<evidence type="ECO:0000313" key="4">
    <source>
        <dbReference type="EMBL" id="KAJ4786032.1"/>
    </source>
</evidence>
<dbReference type="Proteomes" id="UP001140206">
    <property type="component" value="Chromosome 2"/>
</dbReference>
<feature type="region of interest" description="Disordered" evidence="1">
    <location>
        <begin position="249"/>
        <end position="276"/>
    </location>
</feature>
<keyword evidence="5" id="KW-1185">Reference proteome</keyword>
<dbReference type="PIRSF" id="PIRSF015417">
    <property type="entry name" value="T31B5_30_vWA"/>
    <property type="match status" value="1"/>
</dbReference>
<feature type="region of interest" description="Disordered" evidence="1">
    <location>
        <begin position="190"/>
        <end position="209"/>
    </location>
</feature>
<accession>A0AAV8F743</accession>
<feature type="compositionally biased region" description="Basic residues" evidence="1">
    <location>
        <begin position="199"/>
        <end position="209"/>
    </location>
</feature>
<evidence type="ECO:0000313" key="5">
    <source>
        <dbReference type="Proteomes" id="UP001140206"/>
    </source>
</evidence>
<organism evidence="4 5">
    <name type="scientific">Rhynchospora pubera</name>
    <dbReference type="NCBI Taxonomy" id="906938"/>
    <lineage>
        <taxon>Eukaryota</taxon>
        <taxon>Viridiplantae</taxon>
        <taxon>Streptophyta</taxon>
        <taxon>Embryophyta</taxon>
        <taxon>Tracheophyta</taxon>
        <taxon>Spermatophyta</taxon>
        <taxon>Magnoliopsida</taxon>
        <taxon>Liliopsida</taxon>
        <taxon>Poales</taxon>
        <taxon>Cyperaceae</taxon>
        <taxon>Cyperoideae</taxon>
        <taxon>Rhynchosporeae</taxon>
        <taxon>Rhynchospora</taxon>
    </lineage>
</organism>
<dbReference type="SUPFAM" id="SSF53300">
    <property type="entry name" value="vWA-like"/>
    <property type="match status" value="1"/>
</dbReference>
<dbReference type="InterPro" id="IPR056690">
    <property type="entry name" value="DUF7788"/>
</dbReference>
<proteinExistence type="predicted"/>
<dbReference type="Pfam" id="PF11443">
    <property type="entry name" value="DUF2828"/>
    <property type="match status" value="1"/>
</dbReference>
<evidence type="ECO:0000256" key="1">
    <source>
        <dbReference type="SAM" id="MobiDB-lite"/>
    </source>
</evidence>
<comment type="caution">
    <text evidence="4">The sequence shown here is derived from an EMBL/GenBank/DDBJ whole genome shotgun (WGS) entry which is preliminary data.</text>
</comment>
<dbReference type="InterPro" id="IPR011205">
    <property type="entry name" value="UCP015417_vWA"/>
</dbReference>